<dbReference type="EMBL" id="CAJZBQ010000041">
    <property type="protein sequence ID" value="CAG9327040.1"/>
    <property type="molecule type" value="Genomic_DNA"/>
</dbReference>
<dbReference type="Gene3D" id="3.60.10.10">
    <property type="entry name" value="Endonuclease/exonuclease/phosphatase"/>
    <property type="match status" value="1"/>
</dbReference>
<evidence type="ECO:0000259" key="3">
    <source>
        <dbReference type="Pfam" id="PF03372"/>
    </source>
</evidence>
<dbReference type="PANTHER" id="PTHR12121">
    <property type="entry name" value="CARBON CATABOLITE REPRESSOR PROTEIN 4"/>
    <property type="match status" value="1"/>
</dbReference>
<dbReference type="GO" id="GO:0000175">
    <property type="term" value="F:3'-5'-RNA exonuclease activity"/>
    <property type="evidence" value="ECO:0007669"/>
    <property type="project" value="TreeGrafter"/>
</dbReference>
<evidence type="ECO:0000256" key="2">
    <source>
        <dbReference type="ARBA" id="ARBA00022801"/>
    </source>
</evidence>
<evidence type="ECO:0000313" key="5">
    <source>
        <dbReference type="Proteomes" id="UP001162131"/>
    </source>
</evidence>
<dbReference type="GO" id="GO:0006139">
    <property type="term" value="P:nucleobase-containing compound metabolic process"/>
    <property type="evidence" value="ECO:0007669"/>
    <property type="project" value="UniProtKB-ARBA"/>
</dbReference>
<dbReference type="Pfam" id="PF03372">
    <property type="entry name" value="Exo_endo_phos"/>
    <property type="match status" value="1"/>
</dbReference>
<comment type="similarity">
    <text evidence="1">Belongs to the CCR4/nocturin family.</text>
</comment>
<accession>A0AAU9JLA0</accession>
<dbReference type="InterPro" id="IPR036691">
    <property type="entry name" value="Endo/exonu/phosph_ase_sf"/>
</dbReference>
<keyword evidence="5" id="KW-1185">Reference proteome</keyword>
<proteinExistence type="inferred from homology"/>
<evidence type="ECO:0000313" key="4">
    <source>
        <dbReference type="EMBL" id="CAG9327040.1"/>
    </source>
</evidence>
<gene>
    <name evidence="4" type="ORF">BSTOLATCC_MIC42298</name>
</gene>
<protein>
    <recommendedName>
        <fullName evidence="3">Endonuclease/exonuclease/phosphatase domain-containing protein</fullName>
    </recommendedName>
</protein>
<dbReference type="InterPro" id="IPR050410">
    <property type="entry name" value="CCR4/nocturin_mRNA_transcr"/>
</dbReference>
<reference evidence="4" key="1">
    <citation type="submission" date="2021-09" db="EMBL/GenBank/DDBJ databases">
        <authorList>
            <consortium name="AG Swart"/>
            <person name="Singh M."/>
            <person name="Singh A."/>
            <person name="Seah K."/>
            <person name="Emmerich C."/>
        </authorList>
    </citation>
    <scope>NUCLEOTIDE SEQUENCE</scope>
    <source>
        <strain evidence="4">ATCC30299</strain>
    </source>
</reference>
<dbReference type="InterPro" id="IPR005135">
    <property type="entry name" value="Endo/exonuclease/phosphatase"/>
</dbReference>
<evidence type="ECO:0000256" key="1">
    <source>
        <dbReference type="ARBA" id="ARBA00010774"/>
    </source>
</evidence>
<dbReference type="Proteomes" id="UP001162131">
    <property type="component" value="Unassembled WGS sequence"/>
</dbReference>
<name>A0AAU9JLA0_9CILI</name>
<comment type="caution">
    <text evidence="4">The sequence shown here is derived from an EMBL/GenBank/DDBJ whole genome shotgun (WGS) entry which is preliminary data.</text>
</comment>
<feature type="domain" description="Endonuclease/exonuclease/phosphatase" evidence="3">
    <location>
        <begin position="20"/>
        <end position="260"/>
    </location>
</feature>
<dbReference type="AlphaFoldDB" id="A0AAU9JLA0"/>
<dbReference type="PANTHER" id="PTHR12121:SF45">
    <property type="entry name" value="NOCTURNIN"/>
    <property type="match status" value="1"/>
</dbReference>
<sequence>MLLGRSLLQVKPIQPIFTVMTWNTLSDQLSGFFPLVADEYLAWNHRSQRILHELDSIGADLYCLSEIDHYDDFIVPWMNEKGFAGIYQKKRGWHRDGICLLYNKKFSVSSQEAWYFPNSNQFALVVKLNFASIEFIVVATHLKSMHECEEERAIQMEYLLQKLDLCAGNLPLIMCGDFNTEPGSKTYNILSEHRLSFKSVYNKEGIEPIFTTFKFRDEFERKTVDYIWIKGFDVACVLSMPSEETIGEKGLPSQIYPSDHLSLACQLNLQINPSL</sequence>
<organism evidence="4 5">
    <name type="scientific">Blepharisma stoltei</name>
    <dbReference type="NCBI Taxonomy" id="1481888"/>
    <lineage>
        <taxon>Eukaryota</taxon>
        <taxon>Sar</taxon>
        <taxon>Alveolata</taxon>
        <taxon>Ciliophora</taxon>
        <taxon>Postciliodesmatophora</taxon>
        <taxon>Heterotrichea</taxon>
        <taxon>Heterotrichida</taxon>
        <taxon>Blepharismidae</taxon>
        <taxon>Blepharisma</taxon>
    </lineage>
</organism>
<dbReference type="SUPFAM" id="SSF56219">
    <property type="entry name" value="DNase I-like"/>
    <property type="match status" value="1"/>
</dbReference>
<keyword evidence="2" id="KW-0378">Hydrolase</keyword>